<gene>
    <name evidence="1" type="ORF">FH779_07480</name>
</gene>
<dbReference type="InterPro" id="IPR045738">
    <property type="entry name" value="DUF6088"/>
</dbReference>
<evidence type="ECO:0008006" key="3">
    <source>
        <dbReference type="Google" id="ProtNLM"/>
    </source>
</evidence>
<name>A0A7H9DT65_9FLAO</name>
<dbReference type="Pfam" id="PF19570">
    <property type="entry name" value="DUF6088"/>
    <property type="match status" value="1"/>
</dbReference>
<accession>A0A7H9DT65</accession>
<evidence type="ECO:0000313" key="1">
    <source>
        <dbReference type="EMBL" id="QLL57929.1"/>
    </source>
</evidence>
<organism evidence="1 2">
    <name type="scientific">Empedobacter falsenii</name>
    <dbReference type="NCBI Taxonomy" id="343874"/>
    <lineage>
        <taxon>Bacteria</taxon>
        <taxon>Pseudomonadati</taxon>
        <taxon>Bacteroidota</taxon>
        <taxon>Flavobacteriia</taxon>
        <taxon>Flavobacteriales</taxon>
        <taxon>Weeksellaceae</taxon>
        <taxon>Empedobacter</taxon>
    </lineage>
</organism>
<dbReference type="Proteomes" id="UP000510643">
    <property type="component" value="Chromosome"/>
</dbReference>
<dbReference type="GeneID" id="78401289"/>
<evidence type="ECO:0000313" key="2">
    <source>
        <dbReference type="Proteomes" id="UP000510643"/>
    </source>
</evidence>
<dbReference type="KEGG" id="efal:FH779_07480"/>
<dbReference type="RefSeq" id="WP_180906595.1">
    <property type="nucleotide sequence ID" value="NZ_CP040908.1"/>
</dbReference>
<proteinExistence type="predicted"/>
<dbReference type="EMBL" id="CP040908">
    <property type="protein sequence ID" value="QLL57929.1"/>
    <property type="molecule type" value="Genomic_DNA"/>
</dbReference>
<protein>
    <recommendedName>
        <fullName evidence="3">Type IV toxin-antitoxin system AbiEi family antitoxin domain-containing protein</fullName>
    </recommendedName>
</protein>
<sequence>MKSAKNQIETKISKSSFGKIFFLADFSKYGSSDNIRKVLSRLEKEGLVERLAQGIYLKPKKDPLLGTIYPTTEEIAKQIAQRDKARISPSGVLALYLLGLATQVPLKAVYLTDGSQREIRIGNRTIQLKKTVPKSFAIKDELLHLIVQAFKEIGQKNVTDEFLIQIQPNVQQLNNEVVHKQLKYAPVWIQKQIINIIKEQNKSRII</sequence>
<dbReference type="AlphaFoldDB" id="A0A7H9DT65"/>
<keyword evidence="2" id="KW-1185">Reference proteome</keyword>
<reference evidence="1 2" key="1">
    <citation type="submission" date="2019-06" db="EMBL/GenBank/DDBJ databases">
        <title>Emergence of pandrug resistant Empedobacter falsenii in China.</title>
        <authorList>
            <person name="Dong N."/>
            <person name="Chen S."/>
            <person name="Zhang R."/>
        </authorList>
    </citation>
    <scope>NUCLEOTIDE SEQUENCE [LARGE SCALE GENOMIC DNA]</scope>
    <source>
        <strain evidence="1 2">1681-1</strain>
    </source>
</reference>